<dbReference type="InterPro" id="IPR014001">
    <property type="entry name" value="Helicase_ATP-bd"/>
</dbReference>
<keyword evidence="1" id="KW-0378">Hydrolase</keyword>
<organism evidence="8 9">
    <name type="scientific">Coraliomargarita akajimensis (strain DSM 45221 / IAM 15411 / JCM 23193 / KCTC 12865 / 04OKA010-24)</name>
    <dbReference type="NCBI Taxonomy" id="583355"/>
    <lineage>
        <taxon>Bacteria</taxon>
        <taxon>Pseudomonadati</taxon>
        <taxon>Verrucomicrobiota</taxon>
        <taxon>Opitutia</taxon>
        <taxon>Puniceicoccales</taxon>
        <taxon>Coraliomargaritaceae</taxon>
        <taxon>Coraliomargarita</taxon>
    </lineage>
</organism>
<feature type="domain" description="SWIM-type" evidence="5">
    <location>
        <begin position="55"/>
        <end position="93"/>
    </location>
</feature>
<dbReference type="InterPro" id="IPR049730">
    <property type="entry name" value="SNF2/RAD54-like_C"/>
</dbReference>
<keyword evidence="3" id="KW-0175">Coiled coil</keyword>
<dbReference type="SUPFAM" id="SSF52540">
    <property type="entry name" value="P-loop containing nucleoside triphosphate hydrolases"/>
    <property type="match status" value="2"/>
</dbReference>
<dbReference type="Pfam" id="PF04434">
    <property type="entry name" value="SWIM"/>
    <property type="match status" value="1"/>
</dbReference>
<dbReference type="Pfam" id="PF00176">
    <property type="entry name" value="SNF2-rel_dom"/>
    <property type="match status" value="1"/>
</dbReference>
<dbReference type="EMBL" id="CP001998">
    <property type="protein sequence ID" value="ADE55752.1"/>
    <property type="molecule type" value="Genomic_DNA"/>
</dbReference>
<keyword evidence="2" id="KW-0479">Metal-binding</keyword>
<dbReference type="SMART" id="SM00487">
    <property type="entry name" value="DEXDc"/>
    <property type="match status" value="1"/>
</dbReference>
<accession>D5EQ19</accession>
<feature type="domain" description="Helicase C-terminal" evidence="7">
    <location>
        <begin position="859"/>
        <end position="1017"/>
    </location>
</feature>
<feature type="compositionally biased region" description="Basic and acidic residues" evidence="4">
    <location>
        <begin position="306"/>
        <end position="320"/>
    </location>
</feature>
<dbReference type="PROSITE" id="PS51192">
    <property type="entry name" value="HELICASE_ATP_BIND_1"/>
    <property type="match status" value="1"/>
</dbReference>
<proteinExistence type="predicted"/>
<keyword evidence="2" id="KW-0863">Zinc-finger</keyword>
<dbReference type="eggNOG" id="COG4715">
    <property type="taxonomic scope" value="Bacteria"/>
</dbReference>
<dbReference type="HOGENOM" id="CLU_000315_21_5_0"/>
<dbReference type="PROSITE" id="PS51194">
    <property type="entry name" value="HELICASE_CTER"/>
    <property type="match status" value="1"/>
</dbReference>
<evidence type="ECO:0000256" key="2">
    <source>
        <dbReference type="PROSITE-ProRule" id="PRU00325"/>
    </source>
</evidence>
<dbReference type="CDD" id="cd18793">
    <property type="entry name" value="SF2_C_SNF"/>
    <property type="match status" value="1"/>
</dbReference>
<dbReference type="eggNOG" id="COG0553">
    <property type="taxonomic scope" value="Bacteria"/>
</dbReference>
<dbReference type="KEGG" id="caa:Caka_2737"/>
<keyword evidence="9" id="KW-1185">Reference proteome</keyword>
<dbReference type="InterPro" id="IPR000330">
    <property type="entry name" value="SNF2_N"/>
</dbReference>
<dbReference type="RefSeq" id="WP_013044474.1">
    <property type="nucleotide sequence ID" value="NC_014008.1"/>
</dbReference>
<dbReference type="InterPro" id="IPR038718">
    <property type="entry name" value="SNF2-like_sf"/>
</dbReference>
<evidence type="ECO:0000259" key="7">
    <source>
        <dbReference type="PROSITE" id="PS51194"/>
    </source>
</evidence>
<dbReference type="GO" id="GO:0008270">
    <property type="term" value="F:zinc ion binding"/>
    <property type="evidence" value="ECO:0007669"/>
    <property type="project" value="UniProtKB-KW"/>
</dbReference>
<dbReference type="InterPro" id="IPR001650">
    <property type="entry name" value="Helicase_C-like"/>
</dbReference>
<feature type="compositionally biased region" description="Polar residues" evidence="4">
    <location>
        <begin position="268"/>
        <end position="277"/>
    </location>
</feature>
<dbReference type="InterPro" id="IPR007527">
    <property type="entry name" value="Znf_SWIM"/>
</dbReference>
<evidence type="ECO:0000313" key="9">
    <source>
        <dbReference type="Proteomes" id="UP000000925"/>
    </source>
</evidence>
<evidence type="ECO:0000259" key="5">
    <source>
        <dbReference type="PROSITE" id="PS50966"/>
    </source>
</evidence>
<dbReference type="OrthoDB" id="9814088at2"/>
<dbReference type="PROSITE" id="PS50966">
    <property type="entry name" value="ZF_SWIM"/>
    <property type="match status" value="1"/>
</dbReference>
<feature type="coiled-coil region" evidence="3">
    <location>
        <begin position="92"/>
        <end position="119"/>
    </location>
</feature>
<evidence type="ECO:0000256" key="4">
    <source>
        <dbReference type="SAM" id="MobiDB-lite"/>
    </source>
</evidence>
<evidence type="ECO:0000256" key="3">
    <source>
        <dbReference type="SAM" id="Coils"/>
    </source>
</evidence>
<dbReference type="Gene3D" id="3.40.50.300">
    <property type="entry name" value="P-loop containing nucleotide triphosphate hydrolases"/>
    <property type="match status" value="1"/>
</dbReference>
<dbReference type="Gene3D" id="3.40.50.10810">
    <property type="entry name" value="Tandem AAA-ATPase domain"/>
    <property type="match status" value="1"/>
</dbReference>
<feature type="region of interest" description="Disordered" evidence="4">
    <location>
        <begin position="266"/>
        <end position="297"/>
    </location>
</feature>
<gene>
    <name evidence="8" type="ordered locus">Caka_2737</name>
</gene>
<name>D5EQ19_CORAD</name>
<dbReference type="STRING" id="583355.Caka_2737"/>
<dbReference type="GO" id="GO:0005524">
    <property type="term" value="F:ATP binding"/>
    <property type="evidence" value="ECO:0007669"/>
    <property type="project" value="InterPro"/>
</dbReference>
<dbReference type="InterPro" id="IPR027417">
    <property type="entry name" value="P-loop_NTPase"/>
</dbReference>
<feature type="region of interest" description="Disordered" evidence="4">
    <location>
        <begin position="306"/>
        <end position="325"/>
    </location>
</feature>
<evidence type="ECO:0000259" key="6">
    <source>
        <dbReference type="PROSITE" id="PS51192"/>
    </source>
</evidence>
<dbReference type="PANTHER" id="PTHR10799">
    <property type="entry name" value="SNF2/RAD54 HELICASE FAMILY"/>
    <property type="match status" value="1"/>
</dbReference>
<reference evidence="8 9" key="1">
    <citation type="journal article" date="2010" name="Stand. Genomic Sci.">
        <title>Complete genome sequence of Coraliomargarita akajimensis type strain (04OKA010-24).</title>
        <authorList>
            <person name="Mavromatis K."/>
            <person name="Abt B."/>
            <person name="Brambilla E."/>
            <person name="Lapidus A."/>
            <person name="Copeland A."/>
            <person name="Deshpande S."/>
            <person name="Nolan M."/>
            <person name="Lucas S."/>
            <person name="Tice H."/>
            <person name="Cheng J.F."/>
            <person name="Han C."/>
            <person name="Detter J.C."/>
            <person name="Woyke T."/>
            <person name="Goodwin L."/>
            <person name="Pitluck S."/>
            <person name="Held B."/>
            <person name="Brettin T."/>
            <person name="Tapia R."/>
            <person name="Ivanova N."/>
            <person name="Mikhailova N."/>
            <person name="Pati A."/>
            <person name="Liolios K."/>
            <person name="Chen A."/>
            <person name="Palaniappan K."/>
            <person name="Land M."/>
            <person name="Hauser L."/>
            <person name="Chang Y.J."/>
            <person name="Jeffries C.D."/>
            <person name="Rohde M."/>
            <person name="Goker M."/>
            <person name="Bristow J."/>
            <person name="Eisen J.A."/>
            <person name="Markowitz V."/>
            <person name="Hugenholtz P."/>
            <person name="Klenk H.P."/>
            <person name="Kyrpides N.C."/>
        </authorList>
    </citation>
    <scope>NUCLEOTIDE SEQUENCE [LARGE SCALE GENOMIC DNA]</scope>
    <source>
        <strain evidence="9">DSM 45221 / IAM 15411 / JCM 23193 / KCTC 12865</strain>
    </source>
</reference>
<dbReference type="Pfam" id="PF00271">
    <property type="entry name" value="Helicase_C"/>
    <property type="match status" value="1"/>
</dbReference>
<protein>
    <submittedName>
        <fullName evidence="8">SNF2-related protein</fullName>
    </submittedName>
</protein>
<sequence>MTKPPPTFDRAFCIELAGGQVYRQAEKLFESHAVKSVEWRSPKLVGVVKGAAGLYKPMLNLRSTVFAESFCSCPIGKKGKICSHAIALCLHYEAMKREDTQAKQAVAEQQAEVEAAQQAKARSTGSGQAPRIRSIRLDSNGMPLRLLAFLPPNLEAAAARDAIVVKLDAAAGKQIQPLNQLKPGAAYAVSPGQQRAMLLVESWCGGKLAGLLQLTKARLVQLLAALQGEPVVYWVKQPNEPIAWQGEQLVGVHDFLTLSEAEQAELKQAQSTASEQGAESPEPAHSTSSGQVAEAAPKRRIELKQSLREKSKVNPRRLAESRGPSLFRSKAGDFPAVQSKDAMADYPMHRVVVDGSPNFIAVRLPSGGEAGELVAPLRNLLKSEGFLLEPSNRRWWLRDRHKTLNFLAGHWQSLKSKWRAVFTESFESKLKGIQLSELDVATKEENGQFKLEISLSEQQDETELRKAIATGKNYVDEPDGTITLLDRTSVDRLHQIERAVSGQADRPFTPTFSKRLNTADLVDVEDLLDELCEGWQPPQAWQSRSRALKQVGALEPAPVRPAFDSTLRSYQRIGVAWLWHLYRHDLGGILADEMGLGKTLQALALIECIRNQDTSLQPALVVCPASLVENWVREAARFTPGLKVLKHHGPKRAKESVVLEDFDLVVTSYGTLRQDADLMGTMDWCVVIGDEAQHIKNRRSQNARTLTSLHAKGRFLLTGTPVENSLDDLISLFSFLMPGYLDKAQGKLTQEDRAWHNKRQTERAAAYILRRTKKEVAPELPDKIEKTFFCELGAKQQRFYQDTLEKTRREIFNLEMGGANAGRLQFAAFKELLRLRQACVDPRILDETFAASESAKLAAFDEVLDECLDNGSRMLVFSSFVSALQLLAQHLKAKGHRFNYLDGQTKNRLALCDEFNEDASIPVFLISLKAGGTGLNLTGADTVVHYDPWWNPAAEAQATDRAHRIGQEKVVTSIKLIAANTVEEKVLELQAKKAELLAELFEESAAANAKVSIDDIKDLLNIER</sequence>
<feature type="domain" description="Helicase ATP-binding" evidence="6">
    <location>
        <begin position="579"/>
        <end position="739"/>
    </location>
</feature>
<dbReference type="AlphaFoldDB" id="D5EQ19"/>
<dbReference type="GO" id="GO:0016787">
    <property type="term" value="F:hydrolase activity"/>
    <property type="evidence" value="ECO:0007669"/>
    <property type="project" value="UniProtKB-KW"/>
</dbReference>
<evidence type="ECO:0000313" key="8">
    <source>
        <dbReference type="EMBL" id="ADE55752.1"/>
    </source>
</evidence>
<dbReference type="SMART" id="SM00490">
    <property type="entry name" value="HELICc"/>
    <property type="match status" value="1"/>
</dbReference>
<keyword evidence="2" id="KW-0862">Zinc</keyword>
<dbReference type="Proteomes" id="UP000000925">
    <property type="component" value="Chromosome"/>
</dbReference>
<evidence type="ECO:0000256" key="1">
    <source>
        <dbReference type="ARBA" id="ARBA00022801"/>
    </source>
</evidence>